<dbReference type="EMBL" id="FNCV01000004">
    <property type="protein sequence ID" value="SDH07260.1"/>
    <property type="molecule type" value="Genomic_DNA"/>
</dbReference>
<evidence type="ECO:0000313" key="3">
    <source>
        <dbReference type="EMBL" id="SDH07260.1"/>
    </source>
</evidence>
<gene>
    <name evidence="3" type="ORF">SAMN05421742_10490</name>
</gene>
<dbReference type="PANTHER" id="PTHR38731">
    <property type="entry name" value="LIPL45-RELATED LIPOPROTEIN-RELATED"/>
    <property type="match status" value="1"/>
</dbReference>
<reference evidence="4" key="1">
    <citation type="submission" date="2016-10" db="EMBL/GenBank/DDBJ databases">
        <authorList>
            <person name="Varghese N."/>
            <person name="Submissions S."/>
        </authorList>
    </citation>
    <scope>NUCLEOTIDE SEQUENCE [LARGE SCALE GENOMIC DNA]</scope>
    <source>
        <strain evidence="4">930I</strain>
    </source>
</reference>
<dbReference type="AlphaFoldDB" id="A0A1G7ZGN4"/>
<evidence type="ECO:0000259" key="2">
    <source>
        <dbReference type="Pfam" id="PF04773"/>
    </source>
</evidence>
<evidence type="ECO:0000256" key="1">
    <source>
        <dbReference type="SAM" id="SignalP"/>
    </source>
</evidence>
<dbReference type="STRING" id="83401.SAMN05421742_10490"/>
<dbReference type="Proteomes" id="UP000217076">
    <property type="component" value="Unassembled WGS sequence"/>
</dbReference>
<protein>
    <submittedName>
        <fullName evidence="3">FecR protein</fullName>
    </submittedName>
</protein>
<evidence type="ECO:0000313" key="4">
    <source>
        <dbReference type="Proteomes" id="UP000217076"/>
    </source>
</evidence>
<name>A0A1G7ZGN4_9PROT</name>
<proteinExistence type="predicted"/>
<dbReference type="RefSeq" id="WP_092617730.1">
    <property type="nucleotide sequence ID" value="NZ_FNCV01000004.1"/>
</dbReference>
<keyword evidence="4" id="KW-1185">Reference proteome</keyword>
<feature type="signal peptide" evidence="1">
    <location>
        <begin position="1"/>
        <end position="25"/>
    </location>
</feature>
<dbReference type="Pfam" id="PF04773">
    <property type="entry name" value="FecR"/>
    <property type="match status" value="1"/>
</dbReference>
<feature type="domain" description="FecR protein" evidence="2">
    <location>
        <begin position="63"/>
        <end position="150"/>
    </location>
</feature>
<keyword evidence="1" id="KW-0732">Signal</keyword>
<feature type="chain" id="PRO_5011580396" evidence="1">
    <location>
        <begin position="26"/>
        <end position="153"/>
    </location>
</feature>
<accession>A0A1G7ZGN4</accession>
<dbReference type="OrthoDB" id="6038785at2"/>
<dbReference type="Gene3D" id="2.60.120.1440">
    <property type="match status" value="1"/>
</dbReference>
<organism evidence="3 4">
    <name type="scientific">Roseospirillum parvum</name>
    <dbReference type="NCBI Taxonomy" id="83401"/>
    <lineage>
        <taxon>Bacteria</taxon>
        <taxon>Pseudomonadati</taxon>
        <taxon>Pseudomonadota</taxon>
        <taxon>Alphaproteobacteria</taxon>
        <taxon>Rhodospirillales</taxon>
        <taxon>Rhodospirillaceae</taxon>
        <taxon>Roseospirillum</taxon>
    </lineage>
</organism>
<sequence length="153" mass="15560">MRPRSLPFPLAVLAALLLAAGPAPAAEPAAPVGYVKTVEGAASVLSAGTETAAQPGQPVFTGDTLKTAPEGSLGVTFKDDSVITLGGDTELVVDRFLYDPRAGELGFKASMSKGRAQFLSGVIAKLAPEQVAVATPDALIGVRGTRFLVKVGN</sequence>
<dbReference type="InterPro" id="IPR006860">
    <property type="entry name" value="FecR"/>
</dbReference>